<dbReference type="STRING" id="4072.A0A2G2YJB7"/>
<proteinExistence type="predicted"/>
<dbReference type="GO" id="GO:0009767">
    <property type="term" value="P:photosynthetic electron transport chain"/>
    <property type="evidence" value="ECO:0007669"/>
    <property type="project" value="InterPro"/>
</dbReference>
<dbReference type="Proteomes" id="UP000222542">
    <property type="component" value="Unassembled WGS sequence"/>
</dbReference>
<dbReference type="AlphaFoldDB" id="A0A2G2YJB7"/>
<accession>A0A2G2YJB7</accession>
<evidence type="ECO:0000313" key="13">
    <source>
        <dbReference type="Proteomes" id="UP000222542"/>
    </source>
</evidence>
<dbReference type="GO" id="GO:0016168">
    <property type="term" value="F:chlorophyll binding"/>
    <property type="evidence" value="ECO:0007669"/>
    <property type="project" value="UniProtKB-KW"/>
</dbReference>
<name>A0A2G2YJB7_CAPAN</name>
<keyword evidence="2" id="KW-0148">Chlorophyll</keyword>
<feature type="transmembrane region" description="Helical" evidence="10">
    <location>
        <begin position="315"/>
        <end position="336"/>
    </location>
</feature>
<reference evidence="12 13" key="2">
    <citation type="journal article" date="2017" name="Genome Biol.">
        <title>New reference genome sequences of hot pepper reveal the massive evolution of plant disease-resistance genes by retroduplication.</title>
        <authorList>
            <person name="Kim S."/>
            <person name="Park J."/>
            <person name="Yeom S.I."/>
            <person name="Kim Y.M."/>
            <person name="Seo E."/>
            <person name="Kim K.T."/>
            <person name="Kim M.S."/>
            <person name="Lee J.M."/>
            <person name="Cheong K."/>
            <person name="Shin H.S."/>
            <person name="Kim S.B."/>
            <person name="Han K."/>
            <person name="Lee J."/>
            <person name="Park M."/>
            <person name="Lee H.A."/>
            <person name="Lee H.Y."/>
            <person name="Lee Y."/>
            <person name="Oh S."/>
            <person name="Lee J.H."/>
            <person name="Choi E."/>
            <person name="Choi E."/>
            <person name="Lee S.E."/>
            <person name="Jeon J."/>
            <person name="Kim H."/>
            <person name="Choi G."/>
            <person name="Song H."/>
            <person name="Lee J."/>
            <person name="Lee S.C."/>
            <person name="Kwon J.K."/>
            <person name="Lee H.Y."/>
            <person name="Koo N."/>
            <person name="Hong Y."/>
            <person name="Kim R.W."/>
            <person name="Kang W.H."/>
            <person name="Huh J.H."/>
            <person name="Kang B.C."/>
            <person name="Yang T.J."/>
            <person name="Lee Y.H."/>
            <person name="Bennetzen J.L."/>
            <person name="Choi D."/>
        </authorList>
    </citation>
    <scope>NUCLEOTIDE SEQUENCE [LARGE SCALE GENOMIC DNA]</scope>
    <source>
        <strain evidence="13">cv. CM334</strain>
    </source>
</reference>
<evidence type="ECO:0000256" key="7">
    <source>
        <dbReference type="ARBA" id="ARBA00022991"/>
    </source>
</evidence>
<dbReference type="GO" id="GO:0009523">
    <property type="term" value="C:photosystem II"/>
    <property type="evidence" value="ECO:0007669"/>
    <property type="project" value="UniProtKB-KW"/>
</dbReference>
<dbReference type="Pfam" id="PF00421">
    <property type="entry name" value="PSII"/>
    <property type="match status" value="1"/>
</dbReference>
<evidence type="ECO:0000256" key="3">
    <source>
        <dbReference type="ARBA" id="ARBA00022531"/>
    </source>
</evidence>
<evidence type="ECO:0000256" key="4">
    <source>
        <dbReference type="ARBA" id="ARBA00022640"/>
    </source>
</evidence>
<evidence type="ECO:0000256" key="10">
    <source>
        <dbReference type="SAM" id="Phobius"/>
    </source>
</evidence>
<gene>
    <name evidence="12" type="ORF">T459_24785</name>
</gene>
<dbReference type="PANTHER" id="PTHR11439:SF470">
    <property type="entry name" value="CYSTEINE-RICH RLK (RECEPTOR-LIKE PROTEIN KINASE) 8"/>
    <property type="match status" value="1"/>
</dbReference>
<keyword evidence="7" id="KW-0157">Chromophore</keyword>
<evidence type="ECO:0000256" key="6">
    <source>
        <dbReference type="ARBA" id="ARBA00022989"/>
    </source>
</evidence>
<evidence type="ECO:0000256" key="1">
    <source>
        <dbReference type="ARBA" id="ARBA00004141"/>
    </source>
</evidence>
<dbReference type="InterPro" id="IPR013103">
    <property type="entry name" value="RVT_2"/>
</dbReference>
<dbReference type="CDD" id="cd09272">
    <property type="entry name" value="RNase_HI_RT_Ty1"/>
    <property type="match status" value="1"/>
</dbReference>
<dbReference type="Pfam" id="PF07727">
    <property type="entry name" value="RVT_2"/>
    <property type="match status" value="1"/>
</dbReference>
<dbReference type="Gene3D" id="3.10.680.10">
    <property type="entry name" value="Photosystem II CP47 reaction center protein"/>
    <property type="match status" value="1"/>
</dbReference>
<keyword evidence="3" id="KW-0602">Photosynthesis</keyword>
<evidence type="ECO:0000259" key="11">
    <source>
        <dbReference type="Pfam" id="PF07727"/>
    </source>
</evidence>
<evidence type="ECO:0000256" key="9">
    <source>
        <dbReference type="ARBA" id="ARBA00023276"/>
    </source>
</evidence>
<keyword evidence="5 10" id="KW-0812">Transmembrane</keyword>
<evidence type="ECO:0000256" key="2">
    <source>
        <dbReference type="ARBA" id="ARBA00022494"/>
    </source>
</evidence>
<keyword evidence="4" id="KW-0934">Plastid</keyword>
<keyword evidence="8 10" id="KW-0472">Membrane</keyword>
<keyword evidence="9" id="KW-0604">Photosystem II</keyword>
<feature type="domain" description="Reverse transcriptase Ty1/copia-type" evidence="11">
    <location>
        <begin position="11"/>
        <end position="126"/>
    </location>
</feature>
<evidence type="ECO:0000256" key="8">
    <source>
        <dbReference type="ARBA" id="ARBA00023136"/>
    </source>
</evidence>
<feature type="transmembrane region" description="Helical" evidence="10">
    <location>
        <begin position="282"/>
        <end position="303"/>
    </location>
</feature>
<organism evidence="12 13">
    <name type="scientific">Capsicum annuum</name>
    <name type="common">Capsicum pepper</name>
    <dbReference type="NCBI Taxonomy" id="4072"/>
    <lineage>
        <taxon>Eukaryota</taxon>
        <taxon>Viridiplantae</taxon>
        <taxon>Streptophyta</taxon>
        <taxon>Embryophyta</taxon>
        <taxon>Tracheophyta</taxon>
        <taxon>Spermatophyta</taxon>
        <taxon>Magnoliopsida</taxon>
        <taxon>eudicotyledons</taxon>
        <taxon>Gunneridae</taxon>
        <taxon>Pentapetalae</taxon>
        <taxon>asterids</taxon>
        <taxon>lamiids</taxon>
        <taxon>Solanales</taxon>
        <taxon>Solanaceae</taxon>
        <taxon>Solanoideae</taxon>
        <taxon>Capsiceae</taxon>
        <taxon>Capsicum</taxon>
    </lineage>
</organism>
<dbReference type="PANTHER" id="PTHR11439">
    <property type="entry name" value="GAG-POL-RELATED RETROTRANSPOSON"/>
    <property type="match status" value="1"/>
</dbReference>
<feature type="transmembrane region" description="Helical" evidence="10">
    <location>
        <begin position="222"/>
        <end position="246"/>
    </location>
</feature>
<dbReference type="InterPro" id="IPR000932">
    <property type="entry name" value="PS_antenna-like"/>
</dbReference>
<comment type="subcellular location">
    <subcellularLocation>
        <location evidence="1">Membrane</location>
        <topology evidence="1">Multi-pass membrane protein</topology>
    </subcellularLocation>
</comment>
<evidence type="ECO:0000313" key="12">
    <source>
        <dbReference type="EMBL" id="PHT69681.1"/>
    </source>
</evidence>
<comment type="caution">
    <text evidence="12">The sequence shown here is derived from an EMBL/GenBank/DDBJ whole genome shotgun (WGS) entry which is preliminary data.</text>
</comment>
<dbReference type="InterPro" id="IPR036001">
    <property type="entry name" value="PS_II_antenna-like_sf"/>
</dbReference>
<protein>
    <submittedName>
        <fullName evidence="12">Photosystem II CP47 reaction center protein</fullName>
    </submittedName>
</protein>
<sequence>MNEGLAALEENDTWDMVDRPTNATIIGSRWVYSVKMKADGSLDRCKARLVAQGYKQEYGIDYEETFAPVAKMTPVRILLALASIRSWKLHQLDVKNAFLHRDLQEVIYMNPPPVQVLSQFITKPYKIHYSALLRVIRYIKGCPDSRRSTTGWFMMLGSFMISWKCKKQSRTSKSSAEAEYRTLVTGWADSMALYELAVFYPSYPVLDPMWRQGKPSLDLPKIFGIHLVLSGVAYFGFGAFHVTGLYGPRIWVSDPYGLMGKVQPVNPAWVMEGFDHFVPGGIVSHHIAAGTLGILAGLFHLSVRPPQHLYKGLRYGSSSITVVFFAAFDVTETMWYGSATTPIELFELTRYQWDQGYFQQEIYQRDYIGNNLTKGGLLKGGSMDNGDGIAVGWLRHPIFRDKEGRELFVRRIPTFVETFPIVLVDGDGIVRANVPFRKAGLKYSVEQVGVTIDFYSGELNSVSYSDPTTVKKYARRAQLGEIFELDRDTLKSNGVFR</sequence>
<dbReference type="SUPFAM" id="SSF161077">
    <property type="entry name" value="Photosystem II antenna protein-like"/>
    <property type="match status" value="1"/>
</dbReference>
<evidence type="ECO:0000256" key="5">
    <source>
        <dbReference type="ARBA" id="ARBA00022692"/>
    </source>
</evidence>
<keyword evidence="6 10" id="KW-1133">Transmembrane helix</keyword>
<dbReference type="EMBL" id="AYRZ02000010">
    <property type="protein sequence ID" value="PHT69681.1"/>
    <property type="molecule type" value="Genomic_DNA"/>
</dbReference>
<keyword evidence="13" id="KW-1185">Reference proteome</keyword>
<dbReference type="Gramene" id="PHT69681">
    <property type="protein sequence ID" value="PHT69681"/>
    <property type="gene ID" value="T459_24785"/>
</dbReference>
<reference evidence="12 13" key="1">
    <citation type="journal article" date="2014" name="Nat. Genet.">
        <title>Genome sequence of the hot pepper provides insights into the evolution of pungency in Capsicum species.</title>
        <authorList>
            <person name="Kim S."/>
            <person name="Park M."/>
            <person name="Yeom S.I."/>
            <person name="Kim Y.M."/>
            <person name="Lee J.M."/>
            <person name="Lee H.A."/>
            <person name="Seo E."/>
            <person name="Choi J."/>
            <person name="Cheong K."/>
            <person name="Kim K.T."/>
            <person name="Jung K."/>
            <person name="Lee G.W."/>
            <person name="Oh S.K."/>
            <person name="Bae C."/>
            <person name="Kim S.B."/>
            <person name="Lee H.Y."/>
            <person name="Kim S.Y."/>
            <person name="Kim M.S."/>
            <person name="Kang B.C."/>
            <person name="Jo Y.D."/>
            <person name="Yang H.B."/>
            <person name="Jeong H.J."/>
            <person name="Kang W.H."/>
            <person name="Kwon J.K."/>
            <person name="Shin C."/>
            <person name="Lim J.Y."/>
            <person name="Park J.H."/>
            <person name="Huh J.H."/>
            <person name="Kim J.S."/>
            <person name="Kim B.D."/>
            <person name="Cohen O."/>
            <person name="Paran I."/>
            <person name="Suh M.C."/>
            <person name="Lee S.B."/>
            <person name="Kim Y.K."/>
            <person name="Shin Y."/>
            <person name="Noh S.J."/>
            <person name="Park J."/>
            <person name="Seo Y.S."/>
            <person name="Kwon S.Y."/>
            <person name="Kim H.A."/>
            <person name="Park J.M."/>
            <person name="Kim H.J."/>
            <person name="Choi S.B."/>
            <person name="Bosland P.W."/>
            <person name="Reeves G."/>
            <person name="Jo S.H."/>
            <person name="Lee B.W."/>
            <person name="Cho H.T."/>
            <person name="Choi H.S."/>
            <person name="Lee M.S."/>
            <person name="Yu Y."/>
            <person name="Do Choi Y."/>
            <person name="Park B.S."/>
            <person name="van Deynze A."/>
            <person name="Ashrafi H."/>
            <person name="Hill T."/>
            <person name="Kim W.T."/>
            <person name="Pai H.S."/>
            <person name="Ahn H.K."/>
            <person name="Yeam I."/>
            <person name="Giovannoni J.J."/>
            <person name="Rose J.K."/>
            <person name="Sorensen I."/>
            <person name="Lee S.J."/>
            <person name="Kim R.W."/>
            <person name="Choi I.Y."/>
            <person name="Choi B.S."/>
            <person name="Lim J.S."/>
            <person name="Lee Y.H."/>
            <person name="Choi D."/>
        </authorList>
    </citation>
    <scope>NUCLEOTIDE SEQUENCE [LARGE SCALE GENOMIC DNA]</scope>
    <source>
        <strain evidence="13">cv. CM334</strain>
    </source>
</reference>